<protein>
    <submittedName>
        <fullName evidence="5">IS21-like element helper ATPase IstB</fullName>
    </submittedName>
</protein>
<dbReference type="Proteomes" id="UP000663090">
    <property type="component" value="Chromosome"/>
</dbReference>
<accession>A0ABX7NF87</accession>
<dbReference type="Pfam" id="PF01695">
    <property type="entry name" value="IstB_IS21"/>
    <property type="match status" value="1"/>
</dbReference>
<keyword evidence="6" id="KW-1185">Reference proteome</keyword>
<dbReference type="InterPro" id="IPR047661">
    <property type="entry name" value="IstB"/>
</dbReference>
<dbReference type="InterPro" id="IPR002611">
    <property type="entry name" value="IstB_ATP-bd"/>
</dbReference>
<feature type="domain" description="AAA+ ATPase" evidence="4">
    <location>
        <begin position="113"/>
        <end position="244"/>
    </location>
</feature>
<evidence type="ECO:0000256" key="3">
    <source>
        <dbReference type="ARBA" id="ARBA00022840"/>
    </source>
</evidence>
<evidence type="ECO:0000256" key="1">
    <source>
        <dbReference type="ARBA" id="ARBA00008059"/>
    </source>
</evidence>
<keyword evidence="2" id="KW-0547">Nucleotide-binding</keyword>
<dbReference type="RefSeq" id="WP_206719094.1">
    <property type="nucleotide sequence ID" value="NZ_CP071091.1"/>
</dbReference>
<dbReference type="EMBL" id="CP071091">
    <property type="protein sequence ID" value="QSQ17475.1"/>
    <property type="molecule type" value="Genomic_DNA"/>
</dbReference>
<sequence>MPSRSRSPTSFFPHDLSTLSLEDVLRALGLEHAASQLSAALAKAIARNDSPSSLLDNLMREQLRDTTEARAKTALRRSAIFPLPTIDSYDFNYPKHIDRELVMRAASLDFIREKSNVVFIGPSGVGKTHLANALGQLACLRGYRVRFVVAADLVNDLVVGQSKNTLHKRLSAWAAPELLLIDELGYLSFDARGADLLYQVFNKRYQRASTIVTTNLSFKDWGKLFHNSAAASAIADRLVHKGLLVRITGKSRRSDQELDAA</sequence>
<name>A0ABX7NF87_9BACT</name>
<dbReference type="PANTHER" id="PTHR30050">
    <property type="entry name" value="CHROMOSOMAL REPLICATION INITIATOR PROTEIN DNAA"/>
    <property type="match status" value="1"/>
</dbReference>
<reference evidence="5 6" key="1">
    <citation type="submission" date="2021-02" db="EMBL/GenBank/DDBJ databases">
        <title>De Novo genome assembly of isolated myxobacteria.</title>
        <authorList>
            <person name="Stevens D.C."/>
        </authorList>
    </citation>
    <scope>NUCLEOTIDE SEQUENCE [LARGE SCALE GENOMIC DNA]</scope>
    <source>
        <strain evidence="5 6">SCHIC003</strain>
    </source>
</reference>
<gene>
    <name evidence="5" type="primary">istB</name>
    <name evidence="5" type="ORF">JY572_16145</name>
</gene>
<dbReference type="Gene3D" id="3.40.50.300">
    <property type="entry name" value="P-loop containing nucleotide triphosphate hydrolases"/>
    <property type="match status" value="1"/>
</dbReference>
<dbReference type="CDD" id="cd00009">
    <property type="entry name" value="AAA"/>
    <property type="match status" value="1"/>
</dbReference>
<proteinExistence type="inferred from homology"/>
<dbReference type="InterPro" id="IPR001270">
    <property type="entry name" value="ClpA/B"/>
</dbReference>
<dbReference type="NCBIfam" id="NF038214">
    <property type="entry name" value="IS21_help_AAA"/>
    <property type="match status" value="1"/>
</dbReference>
<evidence type="ECO:0000313" key="5">
    <source>
        <dbReference type="EMBL" id="QSQ17475.1"/>
    </source>
</evidence>
<dbReference type="PRINTS" id="PR00300">
    <property type="entry name" value="CLPPROTEASEA"/>
</dbReference>
<dbReference type="InterPro" id="IPR003593">
    <property type="entry name" value="AAA+_ATPase"/>
</dbReference>
<keyword evidence="3" id="KW-0067">ATP-binding</keyword>
<evidence type="ECO:0000313" key="6">
    <source>
        <dbReference type="Proteomes" id="UP000663090"/>
    </source>
</evidence>
<dbReference type="PIRSF" id="PIRSF003073">
    <property type="entry name" value="DNAC_TnpB_IstB"/>
    <property type="match status" value="1"/>
</dbReference>
<organism evidence="5 6">
    <name type="scientific">Myxococcus landrumensis</name>
    <dbReference type="NCBI Taxonomy" id="2813577"/>
    <lineage>
        <taxon>Bacteria</taxon>
        <taxon>Pseudomonadati</taxon>
        <taxon>Myxococcota</taxon>
        <taxon>Myxococcia</taxon>
        <taxon>Myxococcales</taxon>
        <taxon>Cystobacterineae</taxon>
        <taxon>Myxococcaceae</taxon>
        <taxon>Myxococcus</taxon>
    </lineage>
</organism>
<comment type="similarity">
    <text evidence="1">Belongs to the IS21/IS1162 putative ATP-binding protein family.</text>
</comment>
<dbReference type="SMART" id="SM00382">
    <property type="entry name" value="AAA"/>
    <property type="match status" value="1"/>
</dbReference>
<dbReference type="SUPFAM" id="SSF52540">
    <property type="entry name" value="P-loop containing nucleoside triphosphate hydrolases"/>
    <property type="match status" value="1"/>
</dbReference>
<dbReference type="PANTHER" id="PTHR30050:SF4">
    <property type="entry name" value="ATP-BINDING PROTEIN RV3427C IN INSERTION SEQUENCE-RELATED"/>
    <property type="match status" value="1"/>
</dbReference>
<dbReference type="InterPro" id="IPR028350">
    <property type="entry name" value="DNAC/IstB-like"/>
</dbReference>
<evidence type="ECO:0000259" key="4">
    <source>
        <dbReference type="SMART" id="SM00382"/>
    </source>
</evidence>
<dbReference type="InterPro" id="IPR027417">
    <property type="entry name" value="P-loop_NTPase"/>
</dbReference>
<evidence type="ECO:0000256" key="2">
    <source>
        <dbReference type="ARBA" id="ARBA00022741"/>
    </source>
</evidence>